<dbReference type="Proteomes" id="UP000035909">
    <property type="component" value="Unassembled WGS sequence"/>
</dbReference>
<organism evidence="2 3">
    <name type="scientific">Photobacterium ganghwense</name>
    <dbReference type="NCBI Taxonomy" id="320778"/>
    <lineage>
        <taxon>Bacteria</taxon>
        <taxon>Pseudomonadati</taxon>
        <taxon>Pseudomonadota</taxon>
        <taxon>Gammaproteobacteria</taxon>
        <taxon>Vibrionales</taxon>
        <taxon>Vibrionaceae</taxon>
        <taxon>Photobacterium</taxon>
    </lineage>
</organism>
<evidence type="ECO:0000256" key="1">
    <source>
        <dbReference type="SAM" id="Phobius"/>
    </source>
</evidence>
<keyword evidence="1" id="KW-0812">Transmembrane</keyword>
<sequence>MEHGFKDPYSVKYFFGFLLAMALPTLPASLTWLGILSS</sequence>
<keyword evidence="1" id="KW-1133">Transmembrane helix</keyword>
<name>A0A0J1GXC8_9GAMM</name>
<keyword evidence="1" id="KW-0472">Membrane</keyword>
<evidence type="ECO:0000313" key="2">
    <source>
        <dbReference type="EMBL" id="KLV04310.1"/>
    </source>
</evidence>
<protein>
    <submittedName>
        <fullName evidence="2">Membrane protein</fullName>
    </submittedName>
</protein>
<reference evidence="2 3" key="1">
    <citation type="submission" date="2015-05" db="EMBL/GenBank/DDBJ databases">
        <title>Photobacterium galathea sp. nov.</title>
        <authorList>
            <person name="Machado H."/>
            <person name="Gram L."/>
        </authorList>
    </citation>
    <scope>NUCLEOTIDE SEQUENCE [LARGE SCALE GENOMIC DNA]</scope>
    <source>
        <strain evidence="2 3">DSM 22954</strain>
    </source>
</reference>
<dbReference type="EMBL" id="LDOU01000035">
    <property type="protein sequence ID" value="KLV04310.1"/>
    <property type="molecule type" value="Genomic_DNA"/>
</dbReference>
<dbReference type="STRING" id="320778.ABT57_24010"/>
<proteinExistence type="predicted"/>
<evidence type="ECO:0000313" key="3">
    <source>
        <dbReference type="Proteomes" id="UP000035909"/>
    </source>
</evidence>
<comment type="caution">
    <text evidence="2">The sequence shown here is derived from an EMBL/GenBank/DDBJ whole genome shotgun (WGS) entry which is preliminary data.</text>
</comment>
<dbReference type="AlphaFoldDB" id="A0A0J1GXC8"/>
<keyword evidence="3" id="KW-1185">Reference proteome</keyword>
<dbReference type="PATRIC" id="fig|320778.3.peg.5134"/>
<feature type="transmembrane region" description="Helical" evidence="1">
    <location>
        <begin position="13"/>
        <end position="36"/>
    </location>
</feature>
<gene>
    <name evidence="2" type="ORF">ABT57_24010</name>
</gene>
<accession>A0A0J1GXC8</accession>